<keyword evidence="5" id="KW-1185">Reference proteome</keyword>
<dbReference type="STRING" id="3469.A0A4Y7KR68"/>
<dbReference type="PANTHER" id="PTHR48449">
    <property type="entry name" value="DUF1985 DOMAIN-CONTAINING PROTEIN"/>
    <property type="match status" value="1"/>
</dbReference>
<evidence type="ECO:0000256" key="1">
    <source>
        <dbReference type="SAM" id="Coils"/>
    </source>
</evidence>
<keyword evidence="1" id="KW-0175">Coiled coil</keyword>
<reference evidence="4 5" key="1">
    <citation type="journal article" date="2018" name="Science">
        <title>The opium poppy genome and morphinan production.</title>
        <authorList>
            <person name="Guo L."/>
            <person name="Winzer T."/>
            <person name="Yang X."/>
            <person name="Li Y."/>
            <person name="Ning Z."/>
            <person name="He Z."/>
            <person name="Teodor R."/>
            <person name="Lu Y."/>
            <person name="Bowser T.A."/>
            <person name="Graham I.A."/>
            <person name="Ye K."/>
        </authorList>
    </citation>
    <scope>NUCLEOTIDE SEQUENCE [LARGE SCALE GENOMIC DNA]</scope>
    <source>
        <strain evidence="5">cv. HN1</strain>
        <tissue evidence="4">Leaves</tissue>
    </source>
</reference>
<dbReference type="Pfam" id="PF09331">
    <property type="entry name" value="DUF1985"/>
    <property type="match status" value="1"/>
</dbReference>
<dbReference type="InterPro" id="IPR015410">
    <property type="entry name" value="DUF1985"/>
</dbReference>
<dbReference type="Proteomes" id="UP000316621">
    <property type="component" value="Chromosome 9"/>
</dbReference>
<feature type="region of interest" description="Disordered" evidence="2">
    <location>
        <begin position="9"/>
        <end position="40"/>
    </location>
</feature>
<dbReference type="EMBL" id="CM010723">
    <property type="protein sequence ID" value="RZC75834.1"/>
    <property type="molecule type" value="Genomic_DNA"/>
</dbReference>
<proteinExistence type="predicted"/>
<feature type="coiled-coil region" evidence="1">
    <location>
        <begin position="871"/>
        <end position="898"/>
    </location>
</feature>
<name>A0A4Y7KR68_PAPSO</name>
<dbReference type="Gene3D" id="1.20.5.1000">
    <property type="entry name" value="arf6 gtpase in complex with a specific effector, jip4"/>
    <property type="match status" value="1"/>
</dbReference>
<accession>A0A4Y7KR68</accession>
<evidence type="ECO:0000259" key="3">
    <source>
        <dbReference type="Pfam" id="PF09331"/>
    </source>
</evidence>
<feature type="coiled-coil region" evidence="1">
    <location>
        <begin position="668"/>
        <end position="730"/>
    </location>
</feature>
<dbReference type="PANTHER" id="PTHR48449:SF1">
    <property type="entry name" value="DUF1985 DOMAIN-CONTAINING PROTEIN"/>
    <property type="match status" value="1"/>
</dbReference>
<evidence type="ECO:0000313" key="4">
    <source>
        <dbReference type="EMBL" id="RZC75834.1"/>
    </source>
</evidence>
<dbReference type="AlphaFoldDB" id="A0A4Y7KR68"/>
<dbReference type="Gramene" id="RZC75834">
    <property type="protein sequence ID" value="RZC75834"/>
    <property type="gene ID" value="C5167_000105"/>
</dbReference>
<protein>
    <recommendedName>
        <fullName evidence="3">DUF1985 domain-containing protein</fullName>
    </recommendedName>
</protein>
<sequence>MLLLLQMARGKSTGGKAPRKKQLATKAAPTTGGVKKPPRGVARMCGIKQPSARITSHSKISCIKHIESQLKGTPYLKVLEDSCFGHLRHLPEISLYANVIYNVLLQRKYPSKKDKEEKDAMSFNIGNQEICFGEREFAMMSGLKFQGSEKIDYNPEQVRLMKVHFPGQRSVKLEDLIKKFNQLKNSEDKIKLGLLYIAESVIMGHKSRCIVNKGRFFLVDNLEEFNRYPWGKLSFKLTIKCLICLSEKKNVSKSKHMLGKVAHDLQGFPHVFQSWIFHSIPVFQLAYTEKNDDCPQAIHPRILHLKKGKTAPWHKTSRMELSNVKSKVLHPTLDELKEGYMAGFLSDEEVSGANGPQNNSGIQSLNGEDYATEQWEDDSSSTNSLKVDKQNGTTIKEVITLSGRVDQNVESLEYLKLKLGSEIEILKKESSAVESDVGFLNKKREEMETHHYKLLEEKAILIKEKSELRRDIESLNKEKTKLSTDTDLLNKEKEKLECDFGILNKQHQKLQFDFEILYKEKTKLGNDVELLSRYKSETKTGYEILKDEKNKLATDLEFTNKEKDKLRNDVELLNEEKDKLLSDVEFLNVEKAKLGAQSELLSKEKTKLQSDFECLNRKKSTVQGDICSLNEKKTSLQDDICSLNGEKITVQEDICLLNEKKTTVHGDIRSLNENKTTLESEIKSLSNEKSNLENETDLLGKEKMKLQSDKDRLQIEIELLSNEKTDLGKETDLLTKNKTKLECDFEILYKESTTVKSDVELIYKKKTKLGNDIELLSRENSEMVTGFEFLKREKSTVQDDVCSLNEKKASIQDVICSLNEKKTSIQDDICSLNEKKTAIQDNICLLNEKKTVIQDDICSLNEKKTTVQVDFRSLNEKKTVLESEIESLSKEKTNLGNETDLLGKEKMKLQTDIEFHNKEKAEFIHSVTADLSKSFYEREKALAENEKMFIELKEMNHALVAKERCYTEELQGARQVLIKQMESEKSTKSRVIGVKRMRGDQVLWNFKEKKRATLKDLFGGNARIYLAWNMIKQIQELKLVAVFKAGTELTADVVDRTLCCPDDILHVQEFLINMDPAVAALKEARVNFLGRTTCLSST</sequence>
<organism evidence="4 5">
    <name type="scientific">Papaver somniferum</name>
    <name type="common">Opium poppy</name>
    <dbReference type="NCBI Taxonomy" id="3469"/>
    <lineage>
        <taxon>Eukaryota</taxon>
        <taxon>Viridiplantae</taxon>
        <taxon>Streptophyta</taxon>
        <taxon>Embryophyta</taxon>
        <taxon>Tracheophyta</taxon>
        <taxon>Spermatophyta</taxon>
        <taxon>Magnoliopsida</taxon>
        <taxon>Ranunculales</taxon>
        <taxon>Papaveraceae</taxon>
        <taxon>Papaveroideae</taxon>
        <taxon>Papaver</taxon>
    </lineage>
</organism>
<evidence type="ECO:0000313" key="5">
    <source>
        <dbReference type="Proteomes" id="UP000316621"/>
    </source>
</evidence>
<feature type="coiled-coil region" evidence="1">
    <location>
        <begin position="458"/>
        <end position="492"/>
    </location>
</feature>
<evidence type="ECO:0000256" key="2">
    <source>
        <dbReference type="SAM" id="MobiDB-lite"/>
    </source>
</evidence>
<gene>
    <name evidence="4" type="ORF">C5167_000105</name>
</gene>
<feature type="domain" description="DUF1985" evidence="3">
    <location>
        <begin position="116"/>
        <end position="240"/>
    </location>
</feature>
<feature type="coiled-coil region" evidence="1">
    <location>
        <begin position="542"/>
        <end position="590"/>
    </location>
</feature>